<dbReference type="Gene3D" id="2.60.40.4070">
    <property type="match status" value="1"/>
</dbReference>
<dbReference type="Pfam" id="PF13860">
    <property type="entry name" value="FlgD_ig"/>
    <property type="match status" value="1"/>
</dbReference>
<dbReference type="AlphaFoldDB" id="A0A1F5RGA6"/>
<sequence length="832" mass="89886">MLALLSTVSLGLATQNFESNSLTLKGKDLVKGNYQGEQTAATDAKDEISFAPKTAVKAKSSGGPDAYGYIWTDSDEAGGPTYSWIDITGTGTPLSILDDGEANITIPFSFQFYGISSADLRVGNNGGIIFTTTIGDVFAGNTALPATSWTMGIMAFWDDIDDETGNVYWEVQGIAPNRQLIIEWYDRPHYSNTGSATFEMILSEGSNAIVFQYADLDFGNALYDNGLSATVGIQGSSTAGDSLYLLYSFNTASLHDNLAIRFSDYIPATHDLAVASIDTPTTIMPPSEGFTPVATVKNLGLSPESDFQVFFQINDSMGSQLYLDSAQITSPDSILCDSLRQFTFSAFDPNAFTRYTAIAWTGLADSIPSNDTLSKAFRTWDLNVGATGILAPAVKVNPESTAVPTATFHNFATQTADFQAHFEIRDSASMVYGQSLAITGLPPGGDTTIVFPDWAAPHALGNYSASAYTVMPHDLNPSNDTLTESFIVGYHQFGDIDTTITIGTLASYALTGITFCQADSNFYFVSMADDCVYRLDPDTWATTLAFPVDNSAGEIPWGISWDGTNFWVGQIENSMIYAYNKQYTFAGTYTGLYCDIIGIGGSGWMAGMDFDGVHTWQVAVGGDNMIYRLDLPNGAVIDTINSVPWVTSQRGCSWIPYTSQFLSGGWNTNLLYKLDSLGNQLDSAVMASMADVDIYDLIAEGEYLWGLVTIQDAANSIRKVWMGYLRPTGVNGNPNELNESADFSLQPAYPNPLQGNTTISFRLPRASLTSLDIYNIMGQKVKTLVAGNLEAGRHSVIWNGCDNSGRKVASGVFICRLTSGSGQATRKLLVIR</sequence>
<comment type="caution">
    <text evidence="2">The sequence shown here is derived from an EMBL/GenBank/DDBJ whole genome shotgun (WGS) entry which is preliminary data.</text>
</comment>
<dbReference type="InterPro" id="IPR025965">
    <property type="entry name" value="FlgD/Vpr_Ig-like"/>
</dbReference>
<feature type="domain" description="FlgD/Vpr Ig-like" evidence="1">
    <location>
        <begin position="755"/>
        <end position="818"/>
    </location>
</feature>
<dbReference type="InterPro" id="IPR026444">
    <property type="entry name" value="Secre_tail"/>
</dbReference>
<proteinExistence type="predicted"/>
<gene>
    <name evidence="2" type="ORF">A2024_10795</name>
</gene>
<evidence type="ECO:0000313" key="2">
    <source>
        <dbReference type="EMBL" id="OGF13442.1"/>
    </source>
</evidence>
<reference evidence="2 3" key="1">
    <citation type="journal article" date="2016" name="Nat. Commun.">
        <title>Thousands of microbial genomes shed light on interconnected biogeochemical processes in an aquifer system.</title>
        <authorList>
            <person name="Anantharaman K."/>
            <person name="Brown C.T."/>
            <person name="Hug L.A."/>
            <person name="Sharon I."/>
            <person name="Castelle C.J."/>
            <person name="Probst A.J."/>
            <person name="Thomas B.C."/>
            <person name="Singh A."/>
            <person name="Wilkins M.J."/>
            <person name="Karaoz U."/>
            <person name="Brodie E.L."/>
            <person name="Williams K.H."/>
            <person name="Hubbard S.S."/>
            <person name="Banfield J.F."/>
        </authorList>
    </citation>
    <scope>NUCLEOTIDE SEQUENCE [LARGE SCALE GENOMIC DNA]</scope>
</reference>
<accession>A0A1F5RGA6</accession>
<dbReference type="Proteomes" id="UP000177230">
    <property type="component" value="Unassembled WGS sequence"/>
</dbReference>
<name>A0A1F5RGA6_9BACT</name>
<evidence type="ECO:0000313" key="3">
    <source>
        <dbReference type="Proteomes" id="UP000177230"/>
    </source>
</evidence>
<dbReference type="EMBL" id="MFFM01000018">
    <property type="protein sequence ID" value="OGF13442.1"/>
    <property type="molecule type" value="Genomic_DNA"/>
</dbReference>
<evidence type="ECO:0000259" key="1">
    <source>
        <dbReference type="Pfam" id="PF13860"/>
    </source>
</evidence>
<protein>
    <recommendedName>
        <fullName evidence="1">FlgD/Vpr Ig-like domain-containing protein</fullName>
    </recommendedName>
</protein>
<dbReference type="NCBIfam" id="TIGR04183">
    <property type="entry name" value="Por_Secre_tail"/>
    <property type="match status" value="1"/>
</dbReference>
<dbReference type="SUPFAM" id="SSF101898">
    <property type="entry name" value="NHL repeat"/>
    <property type="match status" value="1"/>
</dbReference>
<organism evidence="2 3">
    <name type="scientific">Candidatus Edwardsbacteria bacterium GWF2_54_11</name>
    <dbReference type="NCBI Taxonomy" id="1817851"/>
    <lineage>
        <taxon>Bacteria</taxon>
        <taxon>Candidatus Edwardsiibacteriota</taxon>
    </lineage>
</organism>